<evidence type="ECO:0000256" key="1">
    <source>
        <dbReference type="SAM" id="MobiDB-lite"/>
    </source>
</evidence>
<sequence>MHPAGGMRRDSQRFTVRDPTRARARTGGSAAHPSIPRPLHVRPPRLQRSTVDAAQVCARAKGADLTPCDAPDGSAPHRTVHPAFTARTHMPLSPLRAAS</sequence>
<dbReference type="Proteomes" id="UP001500456">
    <property type="component" value="Unassembled WGS sequence"/>
</dbReference>
<feature type="region of interest" description="Disordered" evidence="1">
    <location>
        <begin position="1"/>
        <end position="50"/>
    </location>
</feature>
<gene>
    <name evidence="2" type="ORF">GCM10022232_52480</name>
</gene>
<accession>A0ABP7S3U8</accession>
<comment type="caution">
    <text evidence="2">The sequence shown here is derived from an EMBL/GenBank/DDBJ whole genome shotgun (WGS) entry which is preliminary data.</text>
</comment>
<evidence type="ECO:0000313" key="3">
    <source>
        <dbReference type="Proteomes" id="UP001500456"/>
    </source>
</evidence>
<organism evidence="2 3">
    <name type="scientific">Streptomyces plumbiresistens</name>
    <dbReference type="NCBI Taxonomy" id="511811"/>
    <lineage>
        <taxon>Bacteria</taxon>
        <taxon>Bacillati</taxon>
        <taxon>Actinomycetota</taxon>
        <taxon>Actinomycetes</taxon>
        <taxon>Kitasatosporales</taxon>
        <taxon>Streptomycetaceae</taxon>
        <taxon>Streptomyces</taxon>
    </lineage>
</organism>
<feature type="compositionally biased region" description="Basic and acidic residues" evidence="1">
    <location>
        <begin position="7"/>
        <end position="21"/>
    </location>
</feature>
<keyword evidence="3" id="KW-1185">Reference proteome</keyword>
<feature type="region of interest" description="Disordered" evidence="1">
    <location>
        <begin position="64"/>
        <end position="99"/>
    </location>
</feature>
<evidence type="ECO:0000313" key="2">
    <source>
        <dbReference type="EMBL" id="GAA4006253.1"/>
    </source>
</evidence>
<proteinExistence type="predicted"/>
<protein>
    <submittedName>
        <fullName evidence="2">Uncharacterized protein</fullName>
    </submittedName>
</protein>
<dbReference type="EMBL" id="BAAAZX010000015">
    <property type="protein sequence ID" value="GAA4006253.1"/>
    <property type="molecule type" value="Genomic_DNA"/>
</dbReference>
<reference evidence="3" key="1">
    <citation type="journal article" date="2019" name="Int. J. Syst. Evol. Microbiol.">
        <title>The Global Catalogue of Microorganisms (GCM) 10K type strain sequencing project: providing services to taxonomists for standard genome sequencing and annotation.</title>
        <authorList>
            <consortium name="The Broad Institute Genomics Platform"/>
            <consortium name="The Broad Institute Genome Sequencing Center for Infectious Disease"/>
            <person name="Wu L."/>
            <person name="Ma J."/>
        </authorList>
    </citation>
    <scope>NUCLEOTIDE SEQUENCE [LARGE SCALE GENOMIC DNA]</scope>
    <source>
        <strain evidence="3">JCM 16924</strain>
    </source>
</reference>
<name>A0ABP7S3U8_9ACTN</name>